<accession>A0A2T2XAG2</accession>
<protein>
    <submittedName>
        <fullName evidence="3">Uncharacterized protein</fullName>
    </submittedName>
</protein>
<feature type="compositionally biased region" description="Basic and acidic residues" evidence="1">
    <location>
        <begin position="9"/>
        <end position="18"/>
    </location>
</feature>
<comment type="caution">
    <text evidence="3">The sequence shown here is derived from an EMBL/GenBank/DDBJ whole genome shotgun (WGS) entry which is preliminary data.</text>
</comment>
<evidence type="ECO:0000256" key="1">
    <source>
        <dbReference type="SAM" id="MobiDB-lite"/>
    </source>
</evidence>
<dbReference type="Proteomes" id="UP000242699">
    <property type="component" value="Unassembled WGS sequence"/>
</dbReference>
<organism evidence="3 4">
    <name type="scientific">Sulfobacillus benefaciens</name>
    <dbReference type="NCBI Taxonomy" id="453960"/>
    <lineage>
        <taxon>Bacteria</taxon>
        <taxon>Bacillati</taxon>
        <taxon>Bacillota</taxon>
        <taxon>Clostridia</taxon>
        <taxon>Eubacteriales</taxon>
        <taxon>Clostridiales Family XVII. Incertae Sedis</taxon>
        <taxon>Sulfobacillus</taxon>
    </lineage>
</organism>
<sequence>MYSPGPSASHDRHPDSPIKKSKKSRSRIFFRRLVLFLGVLAVLVLWQLRFVITELGNLQHELETWKTARTVLATLLSYIVAHIIQFGHHLWINIFR</sequence>
<keyword evidence="2" id="KW-0812">Transmembrane</keyword>
<evidence type="ECO:0000256" key="2">
    <source>
        <dbReference type="SAM" id="Phobius"/>
    </source>
</evidence>
<evidence type="ECO:0000313" key="4">
    <source>
        <dbReference type="Proteomes" id="UP000242699"/>
    </source>
</evidence>
<dbReference type="EMBL" id="PXYT01000002">
    <property type="protein sequence ID" value="PSR31470.1"/>
    <property type="molecule type" value="Genomic_DNA"/>
</dbReference>
<evidence type="ECO:0000313" key="3">
    <source>
        <dbReference type="EMBL" id="PSR31470.1"/>
    </source>
</evidence>
<gene>
    <name evidence="3" type="ORF">C7B43_01880</name>
</gene>
<proteinExistence type="predicted"/>
<name>A0A2T2XAG2_9FIRM</name>
<keyword evidence="2" id="KW-1133">Transmembrane helix</keyword>
<feature type="transmembrane region" description="Helical" evidence="2">
    <location>
        <begin position="29"/>
        <end position="52"/>
    </location>
</feature>
<reference evidence="3 4" key="1">
    <citation type="journal article" date="2014" name="BMC Genomics">
        <title>Comparison of environmental and isolate Sulfobacillus genomes reveals diverse carbon, sulfur, nitrogen, and hydrogen metabolisms.</title>
        <authorList>
            <person name="Justice N.B."/>
            <person name="Norman A."/>
            <person name="Brown C.T."/>
            <person name="Singh A."/>
            <person name="Thomas B.C."/>
            <person name="Banfield J.F."/>
        </authorList>
    </citation>
    <scope>NUCLEOTIDE SEQUENCE [LARGE SCALE GENOMIC DNA]</scope>
    <source>
        <strain evidence="3">AMDSBA1</strain>
    </source>
</reference>
<keyword evidence="2" id="KW-0472">Membrane</keyword>
<dbReference type="AlphaFoldDB" id="A0A2T2XAG2"/>
<feature type="region of interest" description="Disordered" evidence="1">
    <location>
        <begin position="1"/>
        <end position="24"/>
    </location>
</feature>
<feature type="transmembrane region" description="Helical" evidence="2">
    <location>
        <begin position="72"/>
        <end position="92"/>
    </location>
</feature>